<name>A0A9N9LU18_9HELO</name>
<evidence type="ECO:0000256" key="11">
    <source>
        <dbReference type="ARBA" id="ARBA00023242"/>
    </source>
</evidence>
<sequence>MNPPRKKQKLGKEKQANAQPLSAIAARRAALQAQTQGQNGDGREISQNPKTQEEPELFDSKNLESVLESYAKERPTVETTLNRKKVVPDEPMLSDDEEVSSSSDSGDEPPEISVNRPSVALSTFKPSKENVKELKNGGLLMRLAPGERLVILGQYEMTVQKGEITLLGATLTALKKSYTVYSPSSHSLPVIRCSATDIKCAEICFQPHKSGLETLQDLSPLFGKLWNEDCGPLGPDFEFLLQNQKPSTYQILFPSLQNPPKSHLQPLISPPEWNALLSRLSSPSSTPTTPQITLITGPKSSGKSTFVRLLTNKLLSTHVYAKTQGLALLDLDPGQPEYSLPGNLSLTHLRCPNFGTPYMHPRPSGSSKTIRMHTISAITPSMDTSLYMACAIDLYSHYRKLLSSFPKCPLVVNTPGWVLGTGLEILVELISSFRPTEVLYMSCDGPQEVVESLREACGKTSKASIFYTLPSQSSEFTTRTAAHLRTMQYMSYFHLNPDDKEGKEDGLSWNNTLLTSMRPWEIKYSGENRGIWGVMCYGEQPPPSLLAEAINGSLLSLVVVGDEFTIQDPTSSIPYFHPSPPHPLSPTTSQTLGLLLIRGLDIPRSRLQVLTSIPSCVLKTLNTPGKRVVLVSGKLDIPGWSYTEEVNLREARWRGRRERTDEEKGEQDEEGEEKYNKRGDGFTTIPWVEKLEGSQGRGIGSRVWRVRRDLGKMGDAD</sequence>
<evidence type="ECO:0000256" key="1">
    <source>
        <dbReference type="ARBA" id="ARBA00003798"/>
    </source>
</evidence>
<evidence type="ECO:0000256" key="5">
    <source>
        <dbReference type="ARBA" id="ARBA00019824"/>
    </source>
</evidence>
<keyword evidence="9" id="KW-0418">Kinase</keyword>
<evidence type="ECO:0000256" key="4">
    <source>
        <dbReference type="ARBA" id="ARBA00018706"/>
    </source>
</evidence>
<evidence type="ECO:0000313" key="14">
    <source>
        <dbReference type="EMBL" id="CAG8979587.1"/>
    </source>
</evidence>
<dbReference type="GO" id="GO:0000448">
    <property type="term" value="P:cleavage in ITS2 between 5.8S rRNA and LSU-rRNA of tricistronic rRNA transcript (SSU-rRNA, 5.8S rRNA, LSU-rRNA)"/>
    <property type="evidence" value="ECO:0007669"/>
    <property type="project" value="TreeGrafter"/>
</dbReference>
<keyword evidence="6" id="KW-0698">rRNA processing</keyword>
<feature type="region of interest" description="Disordered" evidence="12">
    <location>
        <begin position="652"/>
        <end position="679"/>
    </location>
</feature>
<keyword evidence="11" id="KW-0539">Nucleus</keyword>
<feature type="domain" description="Clp1 P-loop" evidence="13">
    <location>
        <begin position="297"/>
        <end position="494"/>
    </location>
</feature>
<dbReference type="FunFam" id="3.40.50.300:FF:001156">
    <property type="entry name" value="Polynucleotide 5-hydroxyl-kinase grc3"/>
    <property type="match status" value="1"/>
</dbReference>
<dbReference type="EMBL" id="CAJVRM010000322">
    <property type="protein sequence ID" value="CAG8979587.1"/>
    <property type="molecule type" value="Genomic_DNA"/>
</dbReference>
<protein>
    <recommendedName>
        <fullName evidence="5">Polynucleotide 5'-hydroxyl-kinase GRC3</fullName>
    </recommendedName>
    <alternativeName>
        <fullName evidence="4">Polynucleotide 5'-hydroxyl-kinase grc3</fullName>
    </alternativeName>
</protein>
<comment type="similarity">
    <text evidence="3">Belongs to the Clp1 family. NOL9/GRC3 subfamily.</text>
</comment>
<comment type="caution">
    <text evidence="14">The sequence shown here is derived from an EMBL/GenBank/DDBJ whole genome shotgun (WGS) entry which is preliminary data.</text>
</comment>
<keyword evidence="10" id="KW-0067">ATP-binding</keyword>
<dbReference type="Proteomes" id="UP000701801">
    <property type="component" value="Unassembled WGS sequence"/>
</dbReference>
<evidence type="ECO:0000256" key="8">
    <source>
        <dbReference type="ARBA" id="ARBA00022741"/>
    </source>
</evidence>
<dbReference type="GO" id="GO:0051731">
    <property type="term" value="F:polynucleotide 5'-hydroxyl-kinase activity"/>
    <property type="evidence" value="ECO:0007669"/>
    <property type="project" value="InterPro"/>
</dbReference>
<evidence type="ECO:0000313" key="15">
    <source>
        <dbReference type="Proteomes" id="UP000701801"/>
    </source>
</evidence>
<dbReference type="InterPro" id="IPR027417">
    <property type="entry name" value="P-loop_NTPase"/>
</dbReference>
<feature type="compositionally biased region" description="Acidic residues" evidence="12">
    <location>
        <begin position="92"/>
        <end position="110"/>
    </location>
</feature>
<feature type="compositionally biased region" description="Low complexity" evidence="12">
    <location>
        <begin position="18"/>
        <end position="38"/>
    </location>
</feature>
<dbReference type="GO" id="GO:0005524">
    <property type="term" value="F:ATP binding"/>
    <property type="evidence" value="ECO:0007669"/>
    <property type="project" value="UniProtKB-KW"/>
</dbReference>
<evidence type="ECO:0000256" key="9">
    <source>
        <dbReference type="ARBA" id="ARBA00022777"/>
    </source>
</evidence>
<organism evidence="14 15">
    <name type="scientific">Hymenoscyphus albidus</name>
    <dbReference type="NCBI Taxonomy" id="595503"/>
    <lineage>
        <taxon>Eukaryota</taxon>
        <taxon>Fungi</taxon>
        <taxon>Dikarya</taxon>
        <taxon>Ascomycota</taxon>
        <taxon>Pezizomycotina</taxon>
        <taxon>Leotiomycetes</taxon>
        <taxon>Helotiales</taxon>
        <taxon>Helotiaceae</taxon>
        <taxon>Hymenoscyphus</taxon>
    </lineage>
</organism>
<evidence type="ECO:0000256" key="3">
    <source>
        <dbReference type="ARBA" id="ARBA00011003"/>
    </source>
</evidence>
<dbReference type="SUPFAM" id="SSF52540">
    <property type="entry name" value="P-loop containing nucleoside triphosphate hydrolases"/>
    <property type="match status" value="1"/>
</dbReference>
<dbReference type="OrthoDB" id="4054781at2759"/>
<dbReference type="Gene3D" id="3.40.50.300">
    <property type="entry name" value="P-loop containing nucleotide triphosphate hydrolases"/>
    <property type="match status" value="1"/>
</dbReference>
<gene>
    <name evidence="14" type="ORF">HYALB_00010788</name>
</gene>
<evidence type="ECO:0000256" key="7">
    <source>
        <dbReference type="ARBA" id="ARBA00022679"/>
    </source>
</evidence>
<comment type="subcellular location">
    <subcellularLocation>
        <location evidence="2">Nucleus</location>
        <location evidence="2">Nucleolus</location>
    </subcellularLocation>
</comment>
<dbReference type="InterPro" id="IPR045116">
    <property type="entry name" value="Clp1/Grc3"/>
</dbReference>
<feature type="compositionally biased region" description="Basic and acidic residues" evidence="12">
    <location>
        <begin position="652"/>
        <end position="662"/>
    </location>
</feature>
<dbReference type="AlphaFoldDB" id="A0A9N9LU18"/>
<keyword evidence="7" id="KW-0808">Transferase</keyword>
<keyword evidence="8" id="KW-0547">Nucleotide-binding</keyword>
<reference evidence="14" key="1">
    <citation type="submission" date="2021-07" db="EMBL/GenBank/DDBJ databases">
        <authorList>
            <person name="Durling M."/>
        </authorList>
    </citation>
    <scope>NUCLEOTIDE SEQUENCE</scope>
</reference>
<evidence type="ECO:0000256" key="2">
    <source>
        <dbReference type="ARBA" id="ARBA00004604"/>
    </source>
</evidence>
<evidence type="ECO:0000256" key="10">
    <source>
        <dbReference type="ARBA" id="ARBA00022840"/>
    </source>
</evidence>
<dbReference type="Pfam" id="PF16575">
    <property type="entry name" value="CLP1_P"/>
    <property type="match status" value="1"/>
</dbReference>
<evidence type="ECO:0000256" key="12">
    <source>
        <dbReference type="SAM" id="MobiDB-lite"/>
    </source>
</evidence>
<feature type="region of interest" description="Disordered" evidence="12">
    <location>
        <begin position="80"/>
        <end position="118"/>
    </location>
</feature>
<comment type="function">
    <text evidence="1">Polynucleotide 5'-kinase involved in rRNA processing.</text>
</comment>
<keyword evidence="15" id="KW-1185">Reference proteome</keyword>
<evidence type="ECO:0000259" key="13">
    <source>
        <dbReference type="Pfam" id="PF16575"/>
    </source>
</evidence>
<evidence type="ECO:0000256" key="6">
    <source>
        <dbReference type="ARBA" id="ARBA00022552"/>
    </source>
</evidence>
<feature type="region of interest" description="Disordered" evidence="12">
    <location>
        <begin position="1"/>
        <end position="59"/>
    </location>
</feature>
<feature type="compositionally biased region" description="Acidic residues" evidence="12">
    <location>
        <begin position="663"/>
        <end position="672"/>
    </location>
</feature>
<dbReference type="InterPro" id="IPR032319">
    <property type="entry name" value="CLP1_P"/>
</dbReference>
<proteinExistence type="inferred from homology"/>
<accession>A0A9N9LU18</accession>
<dbReference type="GO" id="GO:0005730">
    <property type="term" value="C:nucleolus"/>
    <property type="evidence" value="ECO:0007669"/>
    <property type="project" value="UniProtKB-SubCell"/>
</dbReference>
<dbReference type="PANTHER" id="PTHR12755">
    <property type="entry name" value="CLEAVAGE/POLYADENYLATION FACTOR IA SUBUNIT CLP1P"/>
    <property type="match status" value="1"/>
</dbReference>
<dbReference type="PANTHER" id="PTHR12755:SF3">
    <property type="entry name" value="POLYNUCLEOTIDE 5'-HYDROXYL-KINASE NOL9"/>
    <property type="match status" value="1"/>
</dbReference>